<accession>A0ABW1WED9</accession>
<dbReference type="EMBL" id="JBHSTQ010000009">
    <property type="protein sequence ID" value="MFC6386941.1"/>
    <property type="molecule type" value="Genomic_DNA"/>
</dbReference>
<sequence>MDQEESVILVTGYKAHELGIFSSDHPGVQVICYALKQKMKACINNGAKWFVISGQTGVELWAGQVCLDLRDKEKMDVKLAVLMPFLNQEEHYKEWQQELYNQVLDQADYCGAISDRPYESPVQLRQKNTFLIAKTDAMLIVYDEETPGSPNYYLSEARKKARNQPYPIWTLNRFDLDYASEDMVQQNPEYWSQGE</sequence>
<dbReference type="Pfam" id="PF06908">
    <property type="entry name" value="YpsA"/>
    <property type="match status" value="1"/>
</dbReference>
<gene>
    <name evidence="1" type="ORF">ACFP7A_10035</name>
</gene>
<dbReference type="PANTHER" id="PTHR38440:SF1">
    <property type="entry name" value="UPF0398 PROTEIN SPR0331"/>
    <property type="match status" value="1"/>
</dbReference>
<dbReference type="Proteomes" id="UP001596267">
    <property type="component" value="Unassembled WGS sequence"/>
</dbReference>
<dbReference type="RefSeq" id="WP_253054926.1">
    <property type="nucleotide sequence ID" value="NZ_JAMXWN010000009.1"/>
</dbReference>
<proteinExistence type="predicted"/>
<comment type="caution">
    <text evidence="1">The sequence shown here is derived from an EMBL/GenBank/DDBJ whole genome shotgun (WGS) entry which is preliminary data.</text>
</comment>
<organism evidence="1 2">
    <name type="scientific">Sporolactobacillus kofuensis</name>
    <dbReference type="NCBI Taxonomy" id="269672"/>
    <lineage>
        <taxon>Bacteria</taxon>
        <taxon>Bacillati</taxon>
        <taxon>Bacillota</taxon>
        <taxon>Bacilli</taxon>
        <taxon>Bacillales</taxon>
        <taxon>Sporolactobacillaceae</taxon>
        <taxon>Sporolactobacillus</taxon>
    </lineage>
</organism>
<reference evidence="2" key="1">
    <citation type="journal article" date="2019" name="Int. J. Syst. Evol. Microbiol.">
        <title>The Global Catalogue of Microorganisms (GCM) 10K type strain sequencing project: providing services to taxonomists for standard genome sequencing and annotation.</title>
        <authorList>
            <consortium name="The Broad Institute Genomics Platform"/>
            <consortium name="The Broad Institute Genome Sequencing Center for Infectious Disease"/>
            <person name="Wu L."/>
            <person name="Ma J."/>
        </authorList>
    </citation>
    <scope>NUCLEOTIDE SEQUENCE [LARGE SCALE GENOMIC DNA]</scope>
    <source>
        <strain evidence="2">CCUG 42001</strain>
    </source>
</reference>
<dbReference type="InterPro" id="IPR010697">
    <property type="entry name" value="YspA"/>
</dbReference>
<evidence type="ECO:0000313" key="2">
    <source>
        <dbReference type="Proteomes" id="UP001596267"/>
    </source>
</evidence>
<dbReference type="PIRSF" id="PIRSF021290">
    <property type="entry name" value="DUF1273"/>
    <property type="match status" value="1"/>
</dbReference>
<dbReference type="PANTHER" id="PTHR38440">
    <property type="entry name" value="UPF0398 PROTEIN YPSA"/>
    <property type="match status" value="1"/>
</dbReference>
<dbReference type="SUPFAM" id="SSF102405">
    <property type="entry name" value="MCP/YpsA-like"/>
    <property type="match status" value="1"/>
</dbReference>
<name>A0ABW1WED9_9BACL</name>
<evidence type="ECO:0000313" key="1">
    <source>
        <dbReference type="EMBL" id="MFC6386941.1"/>
    </source>
</evidence>
<protein>
    <submittedName>
        <fullName evidence="1">SLOG family protein</fullName>
    </submittedName>
</protein>
<dbReference type="Gene3D" id="3.40.50.450">
    <property type="match status" value="1"/>
</dbReference>
<dbReference type="NCBIfam" id="NF010181">
    <property type="entry name" value="PRK13660.1"/>
    <property type="match status" value="1"/>
</dbReference>
<keyword evidence="2" id="KW-1185">Reference proteome</keyword>